<dbReference type="Gene3D" id="2.60.15.10">
    <property type="entry name" value="F0F1 ATP synthase delta/epsilon subunit, N-terminal"/>
    <property type="match status" value="1"/>
</dbReference>
<comment type="subcellular location">
    <subcellularLocation>
        <location evidence="7">Cell membrane</location>
        <topology evidence="7">Peripheral membrane protein</topology>
    </subcellularLocation>
    <subcellularLocation>
        <location evidence="1">Endomembrane system</location>
        <topology evidence="1">Peripheral membrane protein</topology>
    </subcellularLocation>
</comment>
<gene>
    <name evidence="7" type="primary">atpC</name>
    <name evidence="9" type="ORF">HLV38_04255</name>
</gene>
<evidence type="ECO:0000259" key="8">
    <source>
        <dbReference type="Pfam" id="PF02823"/>
    </source>
</evidence>
<dbReference type="InterPro" id="IPR036771">
    <property type="entry name" value="ATPsynth_dsu/esu_N"/>
</dbReference>
<evidence type="ECO:0000256" key="6">
    <source>
        <dbReference type="ARBA" id="ARBA00023196"/>
    </source>
</evidence>
<dbReference type="HAMAP" id="MF_00530">
    <property type="entry name" value="ATP_synth_epsil_bac"/>
    <property type="match status" value="1"/>
</dbReference>
<evidence type="ECO:0000256" key="4">
    <source>
        <dbReference type="ARBA" id="ARBA00023065"/>
    </source>
</evidence>
<dbReference type="AlphaFoldDB" id="A0A6M8J1D2"/>
<reference evidence="10" key="1">
    <citation type="submission" date="2020-05" db="EMBL/GenBank/DDBJ databases">
        <title>Novel species in genus Nocardioides.</title>
        <authorList>
            <person name="Zhang G."/>
        </authorList>
    </citation>
    <scope>NUCLEOTIDE SEQUENCE [LARGE SCALE GENOMIC DNA]</scope>
    <source>
        <strain evidence="10">zg-1050</strain>
    </source>
</reference>
<dbReference type="InterPro" id="IPR020546">
    <property type="entry name" value="ATP_synth_F1_dsu/esu_N"/>
</dbReference>
<evidence type="ECO:0000256" key="1">
    <source>
        <dbReference type="ARBA" id="ARBA00004184"/>
    </source>
</evidence>
<evidence type="ECO:0000256" key="2">
    <source>
        <dbReference type="ARBA" id="ARBA00005712"/>
    </source>
</evidence>
<evidence type="ECO:0000256" key="7">
    <source>
        <dbReference type="HAMAP-Rule" id="MF_00530"/>
    </source>
</evidence>
<dbReference type="GO" id="GO:0005524">
    <property type="term" value="F:ATP binding"/>
    <property type="evidence" value="ECO:0007669"/>
    <property type="project" value="UniProtKB-UniRule"/>
</dbReference>
<comment type="function">
    <text evidence="7">Produces ATP from ADP in the presence of a proton gradient across the membrane.</text>
</comment>
<dbReference type="GO" id="GO:0045259">
    <property type="term" value="C:proton-transporting ATP synthase complex"/>
    <property type="evidence" value="ECO:0007669"/>
    <property type="project" value="UniProtKB-KW"/>
</dbReference>
<dbReference type="SUPFAM" id="SSF51344">
    <property type="entry name" value="Epsilon subunit of F1F0-ATP synthase N-terminal domain"/>
    <property type="match status" value="1"/>
</dbReference>
<comment type="similarity">
    <text evidence="2 7">Belongs to the ATPase epsilon chain family.</text>
</comment>
<sequence length="141" mass="15151">MPKYRCVVAVPDRELYAGEVDYASIPGASGDYGVMSGHAGFVSMNRTGILSLWLDPQGAEKRQFLISGGVAQVIDDCLSVLPRFGIALDAIDAKAVETEAGKLREKIEQHAEAGSEADEAALQLDRDALAWCEEQLKAVRA</sequence>
<dbReference type="GO" id="GO:0046933">
    <property type="term" value="F:proton-transporting ATP synthase activity, rotational mechanism"/>
    <property type="evidence" value="ECO:0007669"/>
    <property type="project" value="UniProtKB-UniRule"/>
</dbReference>
<evidence type="ECO:0000313" key="9">
    <source>
        <dbReference type="EMBL" id="QKF07417.1"/>
    </source>
</evidence>
<feature type="domain" description="ATP synthase F1 complex delta/epsilon subunit N-terminal" evidence="8">
    <location>
        <begin position="7"/>
        <end position="81"/>
    </location>
</feature>
<keyword evidence="7" id="KW-0375">Hydrogen ion transport</keyword>
<proteinExistence type="inferred from homology"/>
<dbReference type="CDD" id="cd12152">
    <property type="entry name" value="F1-ATPase_delta"/>
    <property type="match status" value="1"/>
</dbReference>
<organism evidence="9 10">
    <name type="scientific">Berryella wangjianweii</name>
    <dbReference type="NCBI Taxonomy" id="2734634"/>
    <lineage>
        <taxon>Bacteria</taxon>
        <taxon>Bacillati</taxon>
        <taxon>Actinomycetota</taxon>
        <taxon>Coriobacteriia</taxon>
        <taxon>Eggerthellales</taxon>
        <taxon>Eggerthellaceae</taxon>
        <taxon>Berryella</taxon>
    </lineage>
</organism>
<evidence type="ECO:0000256" key="3">
    <source>
        <dbReference type="ARBA" id="ARBA00022448"/>
    </source>
</evidence>
<dbReference type="EMBL" id="CP053716">
    <property type="protein sequence ID" value="QKF07417.1"/>
    <property type="molecule type" value="Genomic_DNA"/>
</dbReference>
<dbReference type="KEGG" id="bwa:HLV38_04255"/>
<accession>A0A6M8J1D2</accession>
<evidence type="ECO:0000313" key="10">
    <source>
        <dbReference type="Proteomes" id="UP000503297"/>
    </source>
</evidence>
<keyword evidence="6 7" id="KW-0139">CF(1)</keyword>
<dbReference type="RefSeq" id="WP_172163821.1">
    <property type="nucleotide sequence ID" value="NZ_CP053716.1"/>
</dbReference>
<protein>
    <recommendedName>
        <fullName evidence="7">ATP synthase epsilon chain</fullName>
    </recommendedName>
    <alternativeName>
        <fullName evidence="7">ATP synthase F1 sector epsilon subunit</fullName>
    </alternativeName>
    <alternativeName>
        <fullName evidence="7">F-ATPase epsilon subunit</fullName>
    </alternativeName>
</protein>
<name>A0A6M8J1D2_9ACTN</name>
<dbReference type="InterPro" id="IPR001469">
    <property type="entry name" value="ATP_synth_F1_dsu/esu"/>
</dbReference>
<keyword evidence="4 7" id="KW-0406">Ion transport</keyword>
<keyword evidence="5 7" id="KW-0472">Membrane</keyword>
<keyword evidence="10" id="KW-1185">Reference proteome</keyword>
<dbReference type="GO" id="GO:0012505">
    <property type="term" value="C:endomembrane system"/>
    <property type="evidence" value="ECO:0007669"/>
    <property type="project" value="UniProtKB-SubCell"/>
</dbReference>
<dbReference type="Pfam" id="PF02823">
    <property type="entry name" value="ATP-synt_DE_N"/>
    <property type="match status" value="1"/>
</dbReference>
<dbReference type="Proteomes" id="UP000503297">
    <property type="component" value="Chromosome"/>
</dbReference>
<keyword evidence="3 7" id="KW-0813">Transport</keyword>
<keyword evidence="7" id="KW-1003">Cell membrane</keyword>
<dbReference type="GO" id="GO:0005886">
    <property type="term" value="C:plasma membrane"/>
    <property type="evidence" value="ECO:0007669"/>
    <property type="project" value="UniProtKB-SubCell"/>
</dbReference>
<keyword evidence="7" id="KW-0066">ATP synthesis</keyword>
<comment type="subunit">
    <text evidence="7">F-type ATPases have 2 components, CF(1) - the catalytic core - and CF(0) - the membrane proton channel. CF(1) has five subunits: alpha(3), beta(3), gamma(1), delta(1), epsilon(1). CF(0) has three main subunits: a, b and c.</text>
</comment>
<evidence type="ECO:0000256" key="5">
    <source>
        <dbReference type="ARBA" id="ARBA00023136"/>
    </source>
</evidence>